<dbReference type="PANTHER" id="PTHR11092">
    <property type="entry name" value="SUGAR NUCLEOTIDE EPIMERASE RELATED"/>
    <property type="match status" value="1"/>
</dbReference>
<dbReference type="CDD" id="cd07820">
    <property type="entry name" value="SRPBCC_3"/>
    <property type="match status" value="1"/>
</dbReference>
<organism evidence="4 5">
    <name type="scientific">Actinocatenispora rupis</name>
    <dbReference type="NCBI Taxonomy" id="519421"/>
    <lineage>
        <taxon>Bacteria</taxon>
        <taxon>Bacillati</taxon>
        <taxon>Actinomycetota</taxon>
        <taxon>Actinomycetes</taxon>
        <taxon>Micromonosporales</taxon>
        <taxon>Micromonosporaceae</taxon>
        <taxon>Actinocatenispora</taxon>
    </lineage>
</organism>
<protein>
    <submittedName>
        <fullName evidence="4">Nucleoside-diphosphate sugar epimerase</fullName>
    </submittedName>
</protein>
<dbReference type="SUPFAM" id="SSF51735">
    <property type="entry name" value="NAD(P)-binding Rossmann-fold domains"/>
    <property type="match status" value="1"/>
</dbReference>
<dbReference type="InterPro" id="IPR036291">
    <property type="entry name" value="NAD(P)-bd_dom_sf"/>
</dbReference>
<gene>
    <name evidence="4" type="ORF">Aru02nite_52220</name>
</gene>
<proteinExistence type="inferred from homology"/>
<evidence type="ECO:0000313" key="5">
    <source>
        <dbReference type="Proteomes" id="UP000612808"/>
    </source>
</evidence>
<keyword evidence="5" id="KW-1185">Reference proteome</keyword>
<feature type="domain" description="NAD-dependent epimerase/dehydratase" evidence="2">
    <location>
        <begin position="160"/>
        <end position="372"/>
    </location>
</feature>
<accession>A0A8J3J567</accession>
<dbReference type="PANTHER" id="PTHR11092:SF0">
    <property type="entry name" value="EPIMERASE FAMILY PROTEIN SDR39U1"/>
    <property type="match status" value="1"/>
</dbReference>
<dbReference type="Proteomes" id="UP000612808">
    <property type="component" value="Unassembled WGS sequence"/>
</dbReference>
<reference evidence="4" key="1">
    <citation type="submission" date="2021-01" db="EMBL/GenBank/DDBJ databases">
        <title>Whole genome shotgun sequence of Actinocatenispora rupis NBRC 107355.</title>
        <authorList>
            <person name="Komaki H."/>
            <person name="Tamura T."/>
        </authorList>
    </citation>
    <scope>NUCLEOTIDE SEQUENCE</scope>
    <source>
        <strain evidence="4">NBRC 107355</strain>
    </source>
</reference>
<dbReference type="RefSeq" id="WP_203662156.1">
    <property type="nucleotide sequence ID" value="NZ_BAAAZM010000001.1"/>
</dbReference>
<dbReference type="Pfam" id="PF01370">
    <property type="entry name" value="Epimerase"/>
    <property type="match status" value="1"/>
</dbReference>
<comment type="caution">
    <text evidence="4">The sequence shown here is derived from an EMBL/GenBank/DDBJ whole genome shotgun (WGS) entry which is preliminary data.</text>
</comment>
<dbReference type="Pfam" id="PF10604">
    <property type="entry name" value="Polyketide_cyc2"/>
    <property type="match status" value="1"/>
</dbReference>
<sequence length="459" mass="49713">MHTFRSEVVLDRPVEEVFAWHERQGALRRLLPPWEPVTVVQEAPDLTEGSEAVLRLSGPGAVAPRWVARHTGLRAPYEFTDVQVSGPFAAWRHHHVFEPAGDGGCRLVDEVTYELPLGPAGDRAKPMVEARLRRMFAYRHRQLADDLAAHAAAGVPPMTVAVTGASGFVGTALTAFLTSGGHRVVRLVRRAPRVPDESAWDPERGLVDAEVLRTVDAVVHLAGTPIAGRFNHRHKESVRRSRVAGTRLLARTIARLRAEGDGPRVFVTASAIGYYGADRGGEVLDEESGPGRDFLAEVCREWEAATCPAREAGARVAYVRTGLVQSPLGGTLRIQLPQFWAGLGGRLGTGEQWQSWISLDDIVGVYHHVLTRDGISGPVNGVAPEPVTNAAFTATLGRVLHRPTLVPTPSFGPRLLLGDEGADLTAFASQNVHSGVLAGAGYRFRQPDLESCLRHVLGR</sequence>
<feature type="domain" description="DUF1731" evidence="3">
    <location>
        <begin position="408"/>
        <end position="456"/>
    </location>
</feature>
<name>A0A8J3J567_9ACTN</name>
<evidence type="ECO:0000256" key="1">
    <source>
        <dbReference type="ARBA" id="ARBA00009353"/>
    </source>
</evidence>
<dbReference type="Gene3D" id="3.40.50.720">
    <property type="entry name" value="NAD(P)-binding Rossmann-like Domain"/>
    <property type="match status" value="1"/>
</dbReference>
<comment type="similarity">
    <text evidence="1">Belongs to the NAD(P)-dependent epimerase/dehydratase family. SDR39U1 subfamily.</text>
</comment>
<dbReference type="EMBL" id="BOMB01000030">
    <property type="protein sequence ID" value="GID14333.1"/>
    <property type="molecule type" value="Genomic_DNA"/>
</dbReference>
<dbReference type="InterPro" id="IPR010099">
    <property type="entry name" value="SDR39U1"/>
</dbReference>
<dbReference type="AlphaFoldDB" id="A0A8J3J567"/>
<dbReference type="InterPro" id="IPR019587">
    <property type="entry name" value="Polyketide_cyclase/dehydratase"/>
</dbReference>
<dbReference type="SUPFAM" id="SSF55961">
    <property type="entry name" value="Bet v1-like"/>
    <property type="match status" value="1"/>
</dbReference>
<evidence type="ECO:0000313" key="4">
    <source>
        <dbReference type="EMBL" id="GID14333.1"/>
    </source>
</evidence>
<evidence type="ECO:0000259" key="2">
    <source>
        <dbReference type="Pfam" id="PF01370"/>
    </source>
</evidence>
<dbReference type="InterPro" id="IPR013549">
    <property type="entry name" value="DUF1731"/>
</dbReference>
<dbReference type="Gene3D" id="3.30.530.20">
    <property type="match status" value="1"/>
</dbReference>
<dbReference type="InterPro" id="IPR001509">
    <property type="entry name" value="Epimerase_deHydtase"/>
</dbReference>
<dbReference type="InterPro" id="IPR023393">
    <property type="entry name" value="START-like_dom_sf"/>
</dbReference>
<dbReference type="Pfam" id="PF08338">
    <property type="entry name" value="DUF1731"/>
    <property type="match status" value="1"/>
</dbReference>
<dbReference type="NCBIfam" id="TIGR01777">
    <property type="entry name" value="yfcH"/>
    <property type="match status" value="1"/>
</dbReference>
<evidence type="ECO:0000259" key="3">
    <source>
        <dbReference type="Pfam" id="PF08338"/>
    </source>
</evidence>